<sequence length="481" mass="53360">MKVLSSSITTKTLTGGGMEPFIEFPHDGDAKTSALPKQLHNQEDKQPQPNDSKWKLVRRLRTTYSFSSKARRSDNETKTQLFGQPLCKICPDNSSLPKPIAEILMLLRKRGPSTEGVFRKPGNSKNMKDIREQLNSGLEVDMESQPVVMLVALLKNFLKEIPGSLLVAELYDNWMTALDNEDSRQRAVEVKKVVDTLPGANKLLLQHLVCILHHILEKADINKMDACNLAVCIAPTLLQLDGIQLDEQKEKNEKITELTQFLIENCEILGDNILSLLDTDEDSLSSQHHDSAYDSTDPDGDGEAGESASSTHGEIGSSSSLSPSFTNSSWPAEAIFDTKPGFNRRCSEPIILLTPDLESVCSHARSHDDCSVERRDFEEQPLKKQISDDSFLLRRREARPAMSFPRLSCSSSNMDPLPYMSSSRVKDSCSSLESAASNQSEGSVFTSSPVPSPACTRRANNTNQPTMAAKVQQEITRTDYR</sequence>
<dbReference type="Proteomes" id="UP000793456">
    <property type="component" value="Chromosome XII"/>
</dbReference>
<evidence type="ECO:0000313" key="2">
    <source>
        <dbReference type="Proteomes" id="UP000793456"/>
    </source>
</evidence>
<gene>
    <name evidence="1" type="ORF">E3U43_016958</name>
</gene>
<accession>A0ACD3QXX1</accession>
<comment type="caution">
    <text evidence="1">The sequence shown here is derived from an EMBL/GenBank/DDBJ whole genome shotgun (WGS) entry which is preliminary data.</text>
</comment>
<evidence type="ECO:0000313" key="1">
    <source>
        <dbReference type="EMBL" id="TMS12000.1"/>
    </source>
</evidence>
<reference evidence="1" key="1">
    <citation type="submission" date="2018-11" db="EMBL/GenBank/DDBJ databases">
        <title>The sequence and de novo assembly of Larimichthys crocea genome using PacBio and Hi-C technologies.</title>
        <authorList>
            <person name="Xu P."/>
            <person name="Chen B."/>
            <person name="Zhou Z."/>
            <person name="Ke Q."/>
            <person name="Wu Y."/>
            <person name="Bai H."/>
            <person name="Pu F."/>
        </authorList>
    </citation>
    <scope>NUCLEOTIDE SEQUENCE</scope>
    <source>
        <tissue evidence="1">Muscle</tissue>
    </source>
</reference>
<protein>
    <submittedName>
        <fullName evidence="1">Uncharacterized protein</fullName>
    </submittedName>
</protein>
<dbReference type="EMBL" id="CM011685">
    <property type="protein sequence ID" value="TMS12000.1"/>
    <property type="molecule type" value="Genomic_DNA"/>
</dbReference>
<name>A0ACD3QXX1_LARCR</name>
<keyword evidence="2" id="KW-1185">Reference proteome</keyword>
<organism evidence="1 2">
    <name type="scientific">Larimichthys crocea</name>
    <name type="common">Large yellow croaker</name>
    <name type="synonym">Pseudosciaena crocea</name>
    <dbReference type="NCBI Taxonomy" id="215358"/>
    <lineage>
        <taxon>Eukaryota</taxon>
        <taxon>Metazoa</taxon>
        <taxon>Chordata</taxon>
        <taxon>Craniata</taxon>
        <taxon>Vertebrata</taxon>
        <taxon>Euteleostomi</taxon>
        <taxon>Actinopterygii</taxon>
        <taxon>Neopterygii</taxon>
        <taxon>Teleostei</taxon>
        <taxon>Neoteleostei</taxon>
        <taxon>Acanthomorphata</taxon>
        <taxon>Eupercaria</taxon>
        <taxon>Sciaenidae</taxon>
        <taxon>Larimichthys</taxon>
    </lineage>
</organism>
<proteinExistence type="predicted"/>